<sequence length="32" mass="3469">HPTVKITIVDLLGISFVEISIIPPILIDISPD</sequence>
<feature type="non-terminal residue" evidence="1">
    <location>
        <position position="1"/>
    </location>
</feature>
<evidence type="ECO:0000313" key="1">
    <source>
        <dbReference type="EMBL" id="GAH09999.1"/>
    </source>
</evidence>
<protein>
    <submittedName>
        <fullName evidence="1">Uncharacterized protein</fullName>
    </submittedName>
</protein>
<name>X1DYL7_9ZZZZ</name>
<dbReference type="EMBL" id="BART01031036">
    <property type="protein sequence ID" value="GAH09999.1"/>
    <property type="molecule type" value="Genomic_DNA"/>
</dbReference>
<organism evidence="1">
    <name type="scientific">marine sediment metagenome</name>
    <dbReference type="NCBI Taxonomy" id="412755"/>
    <lineage>
        <taxon>unclassified sequences</taxon>
        <taxon>metagenomes</taxon>
        <taxon>ecological metagenomes</taxon>
    </lineage>
</organism>
<comment type="caution">
    <text evidence="1">The sequence shown here is derived from an EMBL/GenBank/DDBJ whole genome shotgun (WGS) entry which is preliminary data.</text>
</comment>
<dbReference type="AlphaFoldDB" id="X1DYL7"/>
<reference evidence="1" key="1">
    <citation type="journal article" date="2014" name="Front. Microbiol.">
        <title>High frequency of phylogenetically diverse reductive dehalogenase-homologous genes in deep subseafloor sedimentary metagenomes.</title>
        <authorList>
            <person name="Kawai M."/>
            <person name="Futagami T."/>
            <person name="Toyoda A."/>
            <person name="Takaki Y."/>
            <person name="Nishi S."/>
            <person name="Hori S."/>
            <person name="Arai W."/>
            <person name="Tsubouchi T."/>
            <person name="Morono Y."/>
            <person name="Uchiyama I."/>
            <person name="Ito T."/>
            <person name="Fujiyama A."/>
            <person name="Inagaki F."/>
            <person name="Takami H."/>
        </authorList>
    </citation>
    <scope>NUCLEOTIDE SEQUENCE</scope>
    <source>
        <strain evidence="1">Expedition CK06-06</strain>
    </source>
</reference>
<accession>X1DYL7</accession>
<gene>
    <name evidence="1" type="ORF">S01H4_54009</name>
</gene>
<proteinExistence type="predicted"/>